<dbReference type="Pfam" id="PF03483">
    <property type="entry name" value="B3_4"/>
    <property type="match status" value="1"/>
</dbReference>
<protein>
    <submittedName>
        <fullName evidence="2">Phenylalanine--tRNA ligase beta subunit-related protein</fullName>
    </submittedName>
</protein>
<reference evidence="2" key="3">
    <citation type="journal article" date="2023" name="Microbiol. Resour. Announc.">
        <title>Draft Genome Sequence of Granulicatella sp. Strain S8, Isolated from a Marine Fish, Seriola quinqueradiata.</title>
        <authorList>
            <person name="Lee M."/>
            <person name="Farooq A."/>
            <person name="Jeong J.B."/>
            <person name="Jung M.Y."/>
        </authorList>
    </citation>
    <scope>NUCLEOTIDE SEQUENCE</scope>
    <source>
        <strain evidence="2">S8</strain>
    </source>
</reference>
<accession>A0ABT1WLW9</accession>
<evidence type="ECO:0000313" key="3">
    <source>
        <dbReference type="Proteomes" id="UP001059480"/>
    </source>
</evidence>
<organism evidence="2 3">
    <name type="scientific">Granulicatella seriolae</name>
    <dbReference type="NCBI Taxonomy" id="2967226"/>
    <lineage>
        <taxon>Bacteria</taxon>
        <taxon>Bacillati</taxon>
        <taxon>Bacillota</taxon>
        <taxon>Bacilli</taxon>
        <taxon>Lactobacillales</taxon>
        <taxon>Carnobacteriaceae</taxon>
        <taxon>Granulicatella</taxon>
    </lineage>
</organism>
<reference evidence="2" key="1">
    <citation type="submission" date="2022-07" db="EMBL/GenBank/DDBJ databases">
        <authorList>
            <person name="Jung M.-Y."/>
            <person name="Lee M."/>
        </authorList>
    </citation>
    <scope>NUCLEOTIDE SEQUENCE</scope>
    <source>
        <strain evidence="2">S8</strain>
    </source>
</reference>
<comment type="caution">
    <text evidence="2">The sequence shown here is derived from an EMBL/GenBank/DDBJ whole genome shotgun (WGS) entry which is preliminary data.</text>
</comment>
<keyword evidence="3" id="KW-1185">Reference proteome</keyword>
<name>A0ABT1WLW9_9LACT</name>
<dbReference type="GO" id="GO:0016874">
    <property type="term" value="F:ligase activity"/>
    <property type="evidence" value="ECO:0007669"/>
    <property type="project" value="UniProtKB-KW"/>
</dbReference>
<dbReference type="SMART" id="SM00873">
    <property type="entry name" value="B3_4"/>
    <property type="match status" value="1"/>
</dbReference>
<dbReference type="Proteomes" id="UP001059480">
    <property type="component" value="Unassembled WGS sequence"/>
</dbReference>
<dbReference type="RefSeq" id="WP_256944617.1">
    <property type="nucleotide sequence ID" value="NZ_JANHNZ010000002.1"/>
</dbReference>
<dbReference type="EMBL" id="JANHNZ010000002">
    <property type="protein sequence ID" value="MCQ9209503.1"/>
    <property type="molecule type" value="Genomic_DNA"/>
</dbReference>
<gene>
    <name evidence="2" type="ORF">NPA36_02965</name>
</gene>
<feature type="domain" description="B3/B4 tRNA-binding" evidence="1">
    <location>
        <begin position="66"/>
        <end position="219"/>
    </location>
</feature>
<sequence length="237" mass="26647">MKKFEVSEEFWTLFPQGEIFLLVAKGINNHVAPDKEKYFADLLKQAAVSAQKHIEEITFTENIVIKEWRQAFTLFKTKKGARSSIEALLKRVSQDREFSPISPLVDIYNCISLRYGVPCGGEDLDQIQGDLRLGLAKGGESFRPLGAEEDAPALPGEVVYFDDQGAICRCFNWREAQRTMLREDTKNAVLVIEAVNARQALVAKEAAEELKKLIEKEFDVKVESLHANKEQSSVVVG</sequence>
<proteinExistence type="predicted"/>
<dbReference type="Gene3D" id="3.50.40.10">
    <property type="entry name" value="Phenylalanyl-trna Synthetase, Chain B, domain 3"/>
    <property type="match status" value="1"/>
</dbReference>
<evidence type="ECO:0000313" key="2">
    <source>
        <dbReference type="EMBL" id="MCQ9209503.1"/>
    </source>
</evidence>
<evidence type="ECO:0000259" key="1">
    <source>
        <dbReference type="SMART" id="SM00873"/>
    </source>
</evidence>
<dbReference type="InterPro" id="IPR020825">
    <property type="entry name" value="Phe-tRNA_synthase-like_B3/B4"/>
</dbReference>
<dbReference type="PANTHER" id="PTHR39209">
    <property type="match status" value="1"/>
</dbReference>
<dbReference type="SUPFAM" id="SSF56037">
    <property type="entry name" value="PheT/TilS domain"/>
    <property type="match status" value="1"/>
</dbReference>
<keyword evidence="2" id="KW-0436">Ligase</keyword>
<reference evidence="2" key="2">
    <citation type="journal article" date="2023" name="Curr. Microbiol.">
        <title>Granulicatella seriolae sp. nov., a Novel Facultative Anaerobe Isolated from Yellowtail Marine Fish.</title>
        <authorList>
            <person name="Lee M."/>
            <person name="Choi Y.J."/>
            <person name="Farooq A."/>
            <person name="Jeong J.B."/>
            <person name="Jung M.Y."/>
        </authorList>
    </citation>
    <scope>NUCLEOTIDE SEQUENCE</scope>
    <source>
        <strain evidence="2">S8</strain>
    </source>
</reference>
<dbReference type="InterPro" id="IPR005146">
    <property type="entry name" value="B3/B4_tRNA-bd"/>
</dbReference>
<dbReference type="PANTHER" id="PTHR39209:SF2">
    <property type="entry name" value="CYTOPLASMIC PROTEIN"/>
    <property type="match status" value="1"/>
</dbReference>